<evidence type="ECO:0000313" key="11">
    <source>
        <dbReference type="Proteomes" id="UP000549797"/>
    </source>
</evidence>
<dbReference type="EMBL" id="JACATF010000017">
    <property type="protein sequence ID" value="NWK07722.1"/>
    <property type="molecule type" value="Genomic_DNA"/>
</dbReference>
<dbReference type="AlphaFoldDB" id="A0A7K4N746"/>
<dbReference type="Proteomes" id="UP000549797">
    <property type="component" value="Unassembled WGS sequence"/>
</dbReference>
<evidence type="ECO:0000313" key="5">
    <source>
        <dbReference type="EMBL" id="NWK07722.1"/>
    </source>
</evidence>
<gene>
    <name evidence="4" type="ORF">HX840_05615</name>
    <name evidence="5" type="ORF">HX847_04840</name>
    <name evidence="1" type="ORF">HX848_07580</name>
    <name evidence="6" type="ORF">HX852_07240</name>
    <name evidence="7" type="ORF">HX853_04260</name>
    <name evidence="3" type="ORF">HX854_06060</name>
    <name evidence="2" type="ORF">HX858_08000</name>
</gene>
<evidence type="ECO:0000313" key="7">
    <source>
        <dbReference type="EMBL" id="NWK13832.1"/>
    </source>
</evidence>
<proteinExistence type="predicted"/>
<dbReference type="Proteomes" id="UP000575480">
    <property type="component" value="Unassembled WGS sequence"/>
</dbReference>
<evidence type="ECO:0000313" key="13">
    <source>
        <dbReference type="Proteomes" id="UP000563820"/>
    </source>
</evidence>
<protein>
    <submittedName>
        <fullName evidence="3">Uncharacterized protein</fullName>
    </submittedName>
</protein>
<dbReference type="EMBL" id="JACATE010000016">
    <property type="protein sequence ID" value="NWJ29220.1"/>
    <property type="molecule type" value="Genomic_DNA"/>
</dbReference>
<evidence type="ECO:0000313" key="1">
    <source>
        <dbReference type="EMBL" id="NWJ29220.1"/>
    </source>
</evidence>
<dbReference type="EMBL" id="JACATJ010000013">
    <property type="protein sequence ID" value="NWK09550.1"/>
    <property type="molecule type" value="Genomic_DNA"/>
</dbReference>
<evidence type="ECO:0000313" key="2">
    <source>
        <dbReference type="EMBL" id="NWJ57674.1"/>
    </source>
</evidence>
<evidence type="ECO:0000313" key="9">
    <source>
        <dbReference type="Proteomes" id="UP000535457"/>
    </source>
</evidence>
<evidence type="ECO:0000313" key="6">
    <source>
        <dbReference type="EMBL" id="NWK09550.1"/>
    </source>
</evidence>
<sequence length="134" mass="15057">MSLNLDLLEILMKFNKKNSPEYLLYLNDYTFPITCVSITNSPTPVNEPTTRGGVYFSDKFAYKLKGTINDLTVVPLLTKKMLGPNTEFAELKISTQIESSGKLMNLEIFTNLTNSIQTPNSIELSMIIVKLKSI</sequence>
<dbReference type="Proteomes" id="UP000563820">
    <property type="component" value="Unassembled WGS sequence"/>
</dbReference>
<dbReference type="Proteomes" id="UP000559282">
    <property type="component" value="Unassembled WGS sequence"/>
</dbReference>
<dbReference type="Proteomes" id="UP000535457">
    <property type="component" value="Unassembled WGS sequence"/>
</dbReference>
<name>A0A7K4N746_9ARCH</name>
<dbReference type="EMBL" id="JACATD010000007">
    <property type="protein sequence ID" value="NWK01359.1"/>
    <property type="molecule type" value="Genomic_DNA"/>
</dbReference>
<evidence type="ECO:0000313" key="12">
    <source>
        <dbReference type="Proteomes" id="UP000559282"/>
    </source>
</evidence>
<evidence type="ECO:0000313" key="10">
    <source>
        <dbReference type="Proteomes" id="UP000547822"/>
    </source>
</evidence>
<dbReference type="EMBL" id="JACATG010000005">
    <property type="protein sequence ID" value="NWK13832.1"/>
    <property type="molecule type" value="Genomic_DNA"/>
</dbReference>
<dbReference type="Proteomes" id="UP000520052">
    <property type="component" value="Unassembled WGS sequence"/>
</dbReference>
<accession>A0A7K4N746</accession>
<reference evidence="8 9" key="1">
    <citation type="journal article" date="2019" name="Environ. Microbiol.">
        <title>Genomics insights into ecotype formation of ammonia-oxidizing archaea in the deep ocean.</title>
        <authorList>
            <person name="Wang Y."/>
            <person name="Huang J.M."/>
            <person name="Cui G.J."/>
            <person name="Nunoura T."/>
            <person name="Takaki Y."/>
            <person name="Li W.L."/>
            <person name="Li J."/>
            <person name="Gao Z.M."/>
            <person name="Takai K."/>
            <person name="Zhang A.Q."/>
            <person name="Stepanauskas R."/>
        </authorList>
    </citation>
    <scope>NUCLEOTIDE SEQUENCE [LARGE SCALE GENOMIC DNA]</scope>
    <source>
        <strain evidence="6 11">D1a</strain>
        <strain evidence="2 14">L15a</strain>
        <strain evidence="7 9">L19a</strain>
        <strain evidence="5 12">T1C4</strain>
        <strain evidence="1 13">T1L11</strain>
        <strain evidence="4 10">T1L9</strain>
        <strain evidence="3 8">T3L1</strain>
    </source>
</reference>
<organism evidence="3 8">
    <name type="scientific">Marine Group I thaumarchaeote</name>
    <dbReference type="NCBI Taxonomy" id="2511932"/>
    <lineage>
        <taxon>Archaea</taxon>
        <taxon>Nitrososphaerota</taxon>
        <taxon>Marine Group I</taxon>
    </lineage>
</organism>
<evidence type="ECO:0000313" key="8">
    <source>
        <dbReference type="Proteomes" id="UP000520052"/>
    </source>
</evidence>
<evidence type="ECO:0000313" key="14">
    <source>
        <dbReference type="Proteomes" id="UP000575480"/>
    </source>
</evidence>
<evidence type="ECO:0000313" key="3">
    <source>
        <dbReference type="EMBL" id="NWJ84271.1"/>
    </source>
</evidence>
<evidence type="ECO:0000313" key="4">
    <source>
        <dbReference type="EMBL" id="NWK01359.1"/>
    </source>
</evidence>
<dbReference type="EMBL" id="JACATC010000007">
    <property type="protein sequence ID" value="NWJ84271.1"/>
    <property type="molecule type" value="Genomic_DNA"/>
</dbReference>
<dbReference type="EMBL" id="JACATH010000010">
    <property type="protein sequence ID" value="NWJ57674.1"/>
    <property type="molecule type" value="Genomic_DNA"/>
</dbReference>
<comment type="caution">
    <text evidence="3">The sequence shown here is derived from an EMBL/GenBank/DDBJ whole genome shotgun (WGS) entry which is preliminary data.</text>
</comment>
<dbReference type="Proteomes" id="UP000547822">
    <property type="component" value="Unassembled WGS sequence"/>
</dbReference>
<reference evidence="3" key="2">
    <citation type="submission" date="2020-06" db="EMBL/GenBank/DDBJ databases">
        <authorList>
            <person name="Wang Y."/>
        </authorList>
    </citation>
    <scope>NUCLEOTIDE SEQUENCE</scope>
    <source>
        <strain evidence="6">D1a</strain>
        <strain evidence="2">L15a</strain>
        <strain evidence="7">L19a</strain>
        <strain evidence="5">T1C4</strain>
        <strain evidence="1">T1L11</strain>
        <strain evidence="4">T1L9</strain>
        <strain evidence="3">T3L1</strain>
    </source>
</reference>